<dbReference type="RefSeq" id="WP_117365174.1">
    <property type="nucleotide sequence ID" value="NZ_CP024047.1"/>
</dbReference>
<evidence type="ECO:0000313" key="5">
    <source>
        <dbReference type="EMBL" id="AXR79183.1"/>
    </source>
</evidence>
<dbReference type="KEGG" id="nag:AArcMg_0749"/>
<gene>
    <name evidence="5" type="ORF">AArc1_2874</name>
    <name evidence="6" type="ORF">AArcMg_0749</name>
</gene>
<keyword evidence="3" id="KW-0949">S-adenosyl-L-methionine</keyword>
<dbReference type="EMBL" id="CP024047">
    <property type="protein sequence ID" value="AXR79183.1"/>
    <property type="molecule type" value="Genomic_DNA"/>
</dbReference>
<reference evidence="6" key="3">
    <citation type="journal article" date="2019" name="Int. J. Syst. Evol. Microbiol.">
        <title>Natronolimnobius sulfurireducens sp. nov. and Halalkaliarchaeum desulfuricum gen. nov., sp. nov., the first sulfur-respiring alkaliphilic haloarchaea from hypersaline alkaline lakes.</title>
        <authorList>
            <person name="Sorokin D.Y."/>
            <person name="Yakimov M."/>
            <person name="Messina E."/>
            <person name="Merkel A.Y."/>
            <person name="Bale N.J."/>
            <person name="Sinninghe Damste J.S."/>
        </authorList>
    </citation>
    <scope>NUCLEOTIDE SEQUENCE</scope>
    <source>
        <strain evidence="6">AArc-Mg</strain>
        <strain evidence="5">AArc1</strain>
    </source>
</reference>
<reference evidence="8" key="1">
    <citation type="submission" date="2017-10" db="EMBL/GenBank/DDBJ databases">
        <title>Phenotypic and genomic properties of facultatively anaerobic sulfur-reducing natronoarchaea from hypersaline soda lakes.</title>
        <authorList>
            <person name="Sorokin D.Y."/>
            <person name="Kublanov I.V."/>
            <person name="Roman P."/>
            <person name="Sinninghe Damste J.S."/>
            <person name="Golyshin P.N."/>
            <person name="Rojo D."/>
            <person name="Ciordia S."/>
            <person name="Mena Md.C."/>
            <person name="Ferrer M."/>
            <person name="Messina E."/>
            <person name="Smedile F."/>
            <person name="La Spada G."/>
            <person name="La Cono V."/>
            <person name="Yakimov M.M."/>
        </authorList>
    </citation>
    <scope>NUCLEOTIDE SEQUENCE [LARGE SCALE GENOMIC DNA]</scope>
    <source>
        <strain evidence="8">AArc1</strain>
    </source>
</reference>
<keyword evidence="1 5" id="KW-0489">Methyltransferase</keyword>
<evidence type="ECO:0000256" key="3">
    <source>
        <dbReference type="ARBA" id="ARBA00022691"/>
    </source>
</evidence>
<dbReference type="GeneID" id="37641238"/>
<evidence type="ECO:0000313" key="6">
    <source>
        <dbReference type="EMBL" id="AXR80771.1"/>
    </source>
</evidence>
<dbReference type="CDD" id="cd02440">
    <property type="entry name" value="AdoMet_MTases"/>
    <property type="match status" value="1"/>
</dbReference>
<dbReference type="Proteomes" id="UP000258707">
    <property type="component" value="Chromosome"/>
</dbReference>
<protein>
    <submittedName>
        <fullName evidence="5">SAM-dependent methyltransferase</fullName>
    </submittedName>
    <submittedName>
        <fullName evidence="6">Tellurite resistance protein-related protein</fullName>
    </submittedName>
</protein>
<dbReference type="SUPFAM" id="SSF53335">
    <property type="entry name" value="S-adenosyl-L-methionine-dependent methyltransferases"/>
    <property type="match status" value="1"/>
</dbReference>
<reference evidence="7" key="2">
    <citation type="submission" date="2018-02" db="EMBL/GenBank/DDBJ databases">
        <title>Phenotypic and genomic properties of facultatively anaerobic sulfur-reducing natronoarchaea from hypersaline soda lakes.</title>
        <authorList>
            <person name="Sorokin D.Y."/>
            <person name="Kublanov I.V."/>
            <person name="Roman P."/>
            <person name="Sinninghe Damste J.S."/>
            <person name="Golyshin P.N."/>
            <person name="Rojo D."/>
            <person name="Ciordia S."/>
            <person name="Mena M.D.C."/>
            <person name="Ferrer M."/>
            <person name="Messina E."/>
            <person name="Smedile F."/>
            <person name="La Spada G."/>
            <person name="La Cono V."/>
            <person name="Yakimov M.M."/>
        </authorList>
    </citation>
    <scope>NUCLEOTIDE SEQUENCE [LARGE SCALE GENOMIC DNA]</scope>
    <source>
        <strain evidence="7">AArc-Mg</strain>
    </source>
</reference>
<accession>A0A346PI38</accession>
<sequence length="183" mass="19762">MTDDDTHGADVSPVLRSVLEALSVGRALDLATGGGRNALFLAARGWSVDAVDLSRVHLEWARDRAGAHADAIEFVLADVDSYAFPEAAYDLVTISFFDARDRLSAIESTLAPGGVLFYEHYLESGPGESGAGDRYRFAPNELLSATASLRVLYYAEYRVDGEPRVTLVASIPADGVDWAWQPP</sequence>
<dbReference type="InterPro" id="IPR029063">
    <property type="entry name" value="SAM-dependent_MTases_sf"/>
</dbReference>
<accession>A0A346PMM6</accession>
<organism evidence="6 7">
    <name type="scientific">Natrarchaeobaculum sulfurireducens</name>
    <dbReference type="NCBI Taxonomy" id="2044521"/>
    <lineage>
        <taxon>Archaea</taxon>
        <taxon>Methanobacteriati</taxon>
        <taxon>Methanobacteriota</taxon>
        <taxon>Stenosarchaea group</taxon>
        <taxon>Halobacteria</taxon>
        <taxon>Halobacteriales</taxon>
        <taxon>Natrialbaceae</taxon>
        <taxon>Natrarchaeobaculum</taxon>
    </lineage>
</organism>
<evidence type="ECO:0000256" key="2">
    <source>
        <dbReference type="ARBA" id="ARBA00022679"/>
    </source>
</evidence>
<proteinExistence type="predicted"/>
<dbReference type="PANTHER" id="PTHR43464:SF19">
    <property type="entry name" value="UBIQUINONE BIOSYNTHESIS O-METHYLTRANSFERASE, MITOCHONDRIAL"/>
    <property type="match status" value="1"/>
</dbReference>
<dbReference type="KEGG" id="nan:AArc1_2874"/>
<dbReference type="GO" id="GO:0032259">
    <property type="term" value="P:methylation"/>
    <property type="evidence" value="ECO:0007669"/>
    <property type="project" value="UniProtKB-KW"/>
</dbReference>
<feature type="domain" description="Methyltransferase" evidence="4">
    <location>
        <begin position="28"/>
        <end position="114"/>
    </location>
</feature>
<dbReference type="OrthoDB" id="56895at2157"/>
<dbReference type="Pfam" id="PF13649">
    <property type="entry name" value="Methyltransf_25"/>
    <property type="match status" value="1"/>
</dbReference>
<evidence type="ECO:0000259" key="4">
    <source>
        <dbReference type="Pfam" id="PF13649"/>
    </source>
</evidence>
<evidence type="ECO:0000313" key="7">
    <source>
        <dbReference type="Proteomes" id="UP000258613"/>
    </source>
</evidence>
<name>A0A346PMM6_9EURY</name>
<evidence type="ECO:0000256" key="1">
    <source>
        <dbReference type="ARBA" id="ARBA00022603"/>
    </source>
</evidence>
<dbReference type="InterPro" id="IPR041698">
    <property type="entry name" value="Methyltransf_25"/>
</dbReference>
<dbReference type="AlphaFoldDB" id="A0A346PMM6"/>
<keyword evidence="7" id="KW-1185">Reference proteome</keyword>
<dbReference type="Gene3D" id="3.40.50.150">
    <property type="entry name" value="Vaccinia Virus protein VP39"/>
    <property type="match status" value="1"/>
</dbReference>
<dbReference type="PANTHER" id="PTHR43464">
    <property type="entry name" value="METHYLTRANSFERASE"/>
    <property type="match status" value="1"/>
</dbReference>
<evidence type="ECO:0000313" key="8">
    <source>
        <dbReference type="Proteomes" id="UP000258707"/>
    </source>
</evidence>
<dbReference type="Proteomes" id="UP000258613">
    <property type="component" value="Chromosome"/>
</dbReference>
<dbReference type="GO" id="GO:0008168">
    <property type="term" value="F:methyltransferase activity"/>
    <property type="evidence" value="ECO:0007669"/>
    <property type="project" value="UniProtKB-KW"/>
</dbReference>
<keyword evidence="2 5" id="KW-0808">Transferase</keyword>
<dbReference type="EMBL" id="CP027033">
    <property type="protein sequence ID" value="AXR80771.1"/>
    <property type="molecule type" value="Genomic_DNA"/>
</dbReference>